<keyword evidence="2" id="KW-0328">Glycosyltransferase</keyword>
<dbReference type="Proteomes" id="UP000177268">
    <property type="component" value="Unassembled WGS sequence"/>
</dbReference>
<dbReference type="Gene3D" id="3.90.550.10">
    <property type="entry name" value="Spore Coat Polysaccharide Biosynthesis Protein SpsA, Chain A"/>
    <property type="match status" value="1"/>
</dbReference>
<evidence type="ECO:0000313" key="6">
    <source>
        <dbReference type="Proteomes" id="UP000177268"/>
    </source>
</evidence>
<dbReference type="EMBL" id="MFIZ01000023">
    <property type="protein sequence ID" value="OGG11614.1"/>
    <property type="molecule type" value="Genomic_DNA"/>
</dbReference>
<dbReference type="InterPro" id="IPR001173">
    <property type="entry name" value="Glyco_trans_2-like"/>
</dbReference>
<dbReference type="STRING" id="1798370.A2Z00_04535"/>
<feature type="domain" description="Glycosyltransferase 2-like" evidence="4">
    <location>
        <begin position="7"/>
        <end position="193"/>
    </location>
</feature>
<dbReference type="Pfam" id="PF00535">
    <property type="entry name" value="Glycos_transf_2"/>
    <property type="match status" value="1"/>
</dbReference>
<accession>A0A1F5ZH22</accession>
<dbReference type="PANTHER" id="PTHR43179:SF12">
    <property type="entry name" value="GALACTOFURANOSYLTRANSFERASE GLFT2"/>
    <property type="match status" value="1"/>
</dbReference>
<dbReference type="CDD" id="cd04186">
    <property type="entry name" value="GT_2_like_c"/>
    <property type="match status" value="1"/>
</dbReference>
<evidence type="ECO:0000313" key="5">
    <source>
        <dbReference type="EMBL" id="OGG11614.1"/>
    </source>
</evidence>
<comment type="similarity">
    <text evidence="1">Belongs to the glycosyltransferase 2 family.</text>
</comment>
<evidence type="ECO:0000256" key="3">
    <source>
        <dbReference type="ARBA" id="ARBA00022679"/>
    </source>
</evidence>
<protein>
    <recommendedName>
        <fullName evidence="4">Glycosyltransferase 2-like domain-containing protein</fullName>
    </recommendedName>
</protein>
<proteinExistence type="inferred from homology"/>
<dbReference type="SUPFAM" id="SSF53448">
    <property type="entry name" value="Nucleotide-diphospho-sugar transferases"/>
    <property type="match status" value="1"/>
</dbReference>
<evidence type="ECO:0000256" key="1">
    <source>
        <dbReference type="ARBA" id="ARBA00006739"/>
    </source>
</evidence>
<name>A0A1F5ZH22_9BACT</name>
<dbReference type="InterPro" id="IPR029044">
    <property type="entry name" value="Nucleotide-diphossugar_trans"/>
</dbReference>
<evidence type="ECO:0000256" key="2">
    <source>
        <dbReference type="ARBA" id="ARBA00022676"/>
    </source>
</evidence>
<sequence length="304" mass="34658">MRRVATVIVNWNGKNDTLSCLASLRALKLHDITNEIIVVDNGSTDGSAERIQKKFSNVHLIKNADNLGFAGGCNMGVRYALNIGVEHIWFLNNDTIVDPHALVGLLNVLREGQKGIAGSKIYFAPGREYHNDKYKESERGRIIWFAGGSIDWGNMYASHRGIDEVDRKQYDTPQETQYITGCSMMVDRVVFETIGLFDERYFLYLEDLDFCLRAKRAGFSLWYAPLSVLWHMNAGSTGKPGHALHDYYFTRNRLLIGFSYAPIRTRIALGREAMRFIIFGSSVKRKAVLDFAFRKFGNQYTWKT</sequence>
<dbReference type="PANTHER" id="PTHR43179">
    <property type="entry name" value="RHAMNOSYLTRANSFERASE WBBL"/>
    <property type="match status" value="1"/>
</dbReference>
<comment type="caution">
    <text evidence="5">The sequence shown here is derived from an EMBL/GenBank/DDBJ whole genome shotgun (WGS) entry which is preliminary data.</text>
</comment>
<evidence type="ECO:0000259" key="4">
    <source>
        <dbReference type="Pfam" id="PF00535"/>
    </source>
</evidence>
<dbReference type="AlphaFoldDB" id="A0A1F5ZH22"/>
<reference evidence="5 6" key="1">
    <citation type="journal article" date="2016" name="Nat. Commun.">
        <title>Thousands of microbial genomes shed light on interconnected biogeochemical processes in an aquifer system.</title>
        <authorList>
            <person name="Anantharaman K."/>
            <person name="Brown C.T."/>
            <person name="Hug L.A."/>
            <person name="Sharon I."/>
            <person name="Castelle C.J."/>
            <person name="Probst A.J."/>
            <person name="Thomas B.C."/>
            <person name="Singh A."/>
            <person name="Wilkins M.J."/>
            <person name="Karaoz U."/>
            <person name="Brodie E.L."/>
            <person name="Williams K.H."/>
            <person name="Hubbard S.S."/>
            <person name="Banfield J.F."/>
        </authorList>
    </citation>
    <scope>NUCLEOTIDE SEQUENCE [LARGE SCALE GENOMIC DNA]</scope>
</reference>
<gene>
    <name evidence="5" type="ORF">A2Z00_04535</name>
</gene>
<dbReference type="GO" id="GO:0016757">
    <property type="term" value="F:glycosyltransferase activity"/>
    <property type="evidence" value="ECO:0007669"/>
    <property type="project" value="UniProtKB-KW"/>
</dbReference>
<keyword evidence="3" id="KW-0808">Transferase</keyword>
<organism evidence="5 6">
    <name type="scientific">Candidatus Gottesmanbacteria bacterium RBG_13_45_10</name>
    <dbReference type="NCBI Taxonomy" id="1798370"/>
    <lineage>
        <taxon>Bacteria</taxon>
        <taxon>Candidatus Gottesmaniibacteriota</taxon>
    </lineage>
</organism>